<comment type="function">
    <text evidence="4">Catalyzes the irreversible transfer of a propylamine group from the amino donor S-adenosylmethioninamine (decarboxy-AdoMet) to putrescine (1,4-diaminobutane) to yield spermidine.</text>
</comment>
<evidence type="ECO:0000313" key="8">
    <source>
        <dbReference type="Proteomes" id="UP001596223"/>
    </source>
</evidence>
<dbReference type="InterPro" id="IPR036259">
    <property type="entry name" value="MFS_trans_sf"/>
</dbReference>
<dbReference type="GO" id="GO:0004766">
    <property type="term" value="F:spermidine synthase activity"/>
    <property type="evidence" value="ECO:0007669"/>
    <property type="project" value="UniProtKB-EC"/>
</dbReference>
<comment type="catalytic activity">
    <reaction evidence="4">
        <text>S-adenosyl 3-(methylsulfanyl)propylamine + putrescine = S-methyl-5'-thioadenosine + spermidine + H(+)</text>
        <dbReference type="Rhea" id="RHEA:12721"/>
        <dbReference type="ChEBI" id="CHEBI:15378"/>
        <dbReference type="ChEBI" id="CHEBI:17509"/>
        <dbReference type="ChEBI" id="CHEBI:57443"/>
        <dbReference type="ChEBI" id="CHEBI:57834"/>
        <dbReference type="ChEBI" id="CHEBI:326268"/>
        <dbReference type="EC" id="2.5.1.16"/>
    </reaction>
</comment>
<organism evidence="7 8">
    <name type="scientific">Nocardia lasii</name>
    <dbReference type="NCBI Taxonomy" id="1616107"/>
    <lineage>
        <taxon>Bacteria</taxon>
        <taxon>Bacillati</taxon>
        <taxon>Actinomycetota</taxon>
        <taxon>Actinomycetes</taxon>
        <taxon>Mycobacteriales</taxon>
        <taxon>Nocardiaceae</taxon>
        <taxon>Nocardia</taxon>
    </lineage>
</organism>
<keyword evidence="4" id="KW-1003">Cell membrane</keyword>
<sequence>MPRHRLARVALLATVFVCAACGLVYELSLVTLGSYLLGDTAAQASITLSVMVCAMGVGALVAKPLRAHAAAAFVAVELALAVVGGLSVAVLYASYAWLDIYTGALVVAAAVIGMLVGAEIPLLMELLQEIRRQEASSAVADLFAADYVGALLGGLAFPFLLLPVFGQIRGTLVVGIVNAIAGLALAFFFFRDRMTRGARRSLIAATVAVACGLSGSFLYADRFEAAAQQALFASPIVWQARTPYQQIVLTESTAGGETDTRLYLNGKLQFASIDEYRYHEALVHPVLAESRRSVLVLGGGDGLALREILRYPDIDRVTLIELDPAMITLARTHPRLTELNEHAFDDPRVRVINTDAFTWLRSAPELFDAVIIDVPDPDQTSVAKLYSREFYAMTAHVLAPGGRLVVQSGSPTIAPRTFWTIDATVASAGLRTTPYHVDVPSFGEWGFVLAATTTPTPAMRSPVPLRSLDDATLAAATVFPAEHRAVDAEISTLMRPVILDLQRQEWR</sequence>
<keyword evidence="3 4" id="KW-0620">Polyamine biosynthesis</keyword>
<feature type="domain" description="PABS" evidence="6">
    <location>
        <begin position="217"/>
        <end position="452"/>
    </location>
</feature>
<keyword evidence="4" id="KW-0745">Spermidine biosynthesis</keyword>
<protein>
    <recommendedName>
        <fullName evidence="4">Polyamine aminopropyltransferase</fullName>
    </recommendedName>
    <alternativeName>
        <fullName evidence="4">Putrescine aminopropyltransferase</fullName>
        <shortName evidence="4">PAPT</shortName>
    </alternativeName>
    <alternativeName>
        <fullName evidence="4">Spermidine synthase</fullName>
        <shortName evidence="4">SPDS</shortName>
        <shortName evidence="4">SPDSY</shortName>
        <ecNumber evidence="4">2.5.1.16</ecNumber>
    </alternativeName>
</protein>
<dbReference type="SUPFAM" id="SSF53335">
    <property type="entry name" value="S-adenosyl-L-methionine-dependent methyltransferases"/>
    <property type="match status" value="1"/>
</dbReference>
<dbReference type="InterPro" id="IPR001045">
    <property type="entry name" value="Spermi_synthase"/>
</dbReference>
<proteinExistence type="inferred from homology"/>
<name>A0ABW1JMQ3_9NOCA</name>
<accession>A0ABW1JMQ3</accession>
<feature type="transmembrane region" description="Helical" evidence="4">
    <location>
        <begin position="202"/>
        <end position="220"/>
    </location>
</feature>
<keyword evidence="4" id="KW-0812">Transmembrane</keyword>
<dbReference type="HAMAP" id="MF_00198">
    <property type="entry name" value="Spermidine_synth"/>
    <property type="match status" value="1"/>
</dbReference>
<dbReference type="PANTHER" id="PTHR43317:SF1">
    <property type="entry name" value="THERMOSPERMINE SYNTHASE ACAULIS5"/>
    <property type="match status" value="1"/>
</dbReference>
<comment type="similarity">
    <text evidence="1 4">Belongs to the spermidine/spermine synthase family.</text>
</comment>
<feature type="binding site" evidence="4">
    <location>
        <position position="245"/>
    </location>
    <ligand>
        <name>S-methyl-5'-thioadenosine</name>
        <dbReference type="ChEBI" id="CHEBI:17509"/>
    </ligand>
</feature>
<evidence type="ECO:0000256" key="2">
    <source>
        <dbReference type="ARBA" id="ARBA00022679"/>
    </source>
</evidence>
<dbReference type="Proteomes" id="UP001596223">
    <property type="component" value="Unassembled WGS sequence"/>
</dbReference>
<dbReference type="NCBIfam" id="NF037959">
    <property type="entry name" value="MFS_SpdSyn"/>
    <property type="match status" value="1"/>
</dbReference>
<comment type="subcellular location">
    <subcellularLocation>
        <location evidence="4">Cell membrane</location>
        <topology evidence="4">Multi-pass membrane protein</topology>
    </subcellularLocation>
</comment>
<feature type="transmembrane region" description="Helical" evidence="4">
    <location>
        <begin position="171"/>
        <end position="190"/>
    </location>
</feature>
<dbReference type="Pfam" id="PF01564">
    <property type="entry name" value="Spermine_synth"/>
    <property type="match status" value="1"/>
</dbReference>
<gene>
    <name evidence="4" type="primary">speE</name>
    <name evidence="7" type="ORF">ACFP3H_03870</name>
</gene>
<comment type="subunit">
    <text evidence="4">Homodimer or homotetramer.</text>
</comment>
<evidence type="ECO:0000256" key="1">
    <source>
        <dbReference type="ARBA" id="ARBA00007867"/>
    </source>
</evidence>
<keyword evidence="2 4" id="KW-0808">Transferase</keyword>
<keyword evidence="8" id="KW-1185">Reference proteome</keyword>
<keyword evidence="4" id="KW-0472">Membrane</keyword>
<evidence type="ECO:0000313" key="7">
    <source>
        <dbReference type="EMBL" id="MFC6010177.1"/>
    </source>
</evidence>
<evidence type="ECO:0000256" key="5">
    <source>
        <dbReference type="PROSITE-ProRule" id="PRU00354"/>
    </source>
</evidence>
<feature type="transmembrane region" description="Helical" evidence="4">
    <location>
        <begin position="42"/>
        <end position="62"/>
    </location>
</feature>
<feature type="binding site" evidence="4">
    <location>
        <begin position="355"/>
        <end position="356"/>
    </location>
    <ligand>
        <name>S-methyl-5'-thioadenosine</name>
        <dbReference type="ChEBI" id="CHEBI:17509"/>
    </ligand>
</feature>
<keyword evidence="4" id="KW-1133">Transmembrane helix</keyword>
<evidence type="ECO:0000256" key="3">
    <source>
        <dbReference type="ARBA" id="ARBA00023115"/>
    </source>
</evidence>
<dbReference type="PANTHER" id="PTHR43317">
    <property type="entry name" value="THERMOSPERMINE SYNTHASE ACAULIS5"/>
    <property type="match status" value="1"/>
</dbReference>
<dbReference type="CDD" id="cd02440">
    <property type="entry name" value="AdoMet_MTases"/>
    <property type="match status" value="1"/>
</dbReference>
<feature type="active site" description="Proton acceptor" evidence="4 5">
    <location>
        <position position="373"/>
    </location>
</feature>
<dbReference type="PROSITE" id="PS01330">
    <property type="entry name" value="PABS_1"/>
    <property type="match status" value="1"/>
</dbReference>
<dbReference type="PROSITE" id="PS51006">
    <property type="entry name" value="PABS_2"/>
    <property type="match status" value="1"/>
</dbReference>
<dbReference type="InterPro" id="IPR030373">
    <property type="entry name" value="PABS_CS"/>
</dbReference>
<dbReference type="InterPro" id="IPR029063">
    <property type="entry name" value="SAM-dependent_MTases_sf"/>
</dbReference>
<feature type="binding site" evidence="4">
    <location>
        <position position="321"/>
    </location>
    <ligand>
        <name>S-methyl-5'-thioadenosine</name>
        <dbReference type="ChEBI" id="CHEBI:17509"/>
    </ligand>
</feature>
<evidence type="ECO:0000256" key="4">
    <source>
        <dbReference type="HAMAP-Rule" id="MF_00198"/>
    </source>
</evidence>
<dbReference type="Gene3D" id="3.40.50.150">
    <property type="entry name" value="Vaccinia Virus protein VP39"/>
    <property type="match status" value="1"/>
</dbReference>
<comment type="caution">
    <text evidence="4">Lacks conserved residue(s) required for the propagation of feature annotation.</text>
</comment>
<dbReference type="RefSeq" id="WP_378601564.1">
    <property type="nucleotide sequence ID" value="NZ_JBHSQN010000002.1"/>
</dbReference>
<dbReference type="NCBIfam" id="NF002956">
    <property type="entry name" value="PRK03612.1"/>
    <property type="match status" value="1"/>
</dbReference>
<feature type="transmembrane region" description="Helical" evidence="4">
    <location>
        <begin position="69"/>
        <end position="94"/>
    </location>
</feature>
<comment type="pathway">
    <text evidence="4">Amine and polyamine biosynthesis; spermidine biosynthesis; spermidine from putrescine: step 1/1.</text>
</comment>
<dbReference type="SUPFAM" id="SSF103473">
    <property type="entry name" value="MFS general substrate transporter"/>
    <property type="match status" value="1"/>
</dbReference>
<comment type="caution">
    <text evidence="7">The sequence shown here is derived from an EMBL/GenBank/DDBJ whole genome shotgun (WGS) entry which is preliminary data.</text>
</comment>
<feature type="binding site" evidence="4">
    <location>
        <position position="279"/>
    </location>
    <ligand>
        <name>spermidine</name>
        <dbReference type="ChEBI" id="CHEBI:57834"/>
    </ligand>
</feature>
<feature type="binding site" evidence="4">
    <location>
        <position position="301"/>
    </location>
    <ligand>
        <name>spermidine</name>
        <dbReference type="ChEBI" id="CHEBI:57834"/>
    </ligand>
</feature>
<evidence type="ECO:0000259" key="6">
    <source>
        <dbReference type="PROSITE" id="PS51006"/>
    </source>
</evidence>
<dbReference type="EMBL" id="JBHSQN010000002">
    <property type="protein sequence ID" value="MFC6010177.1"/>
    <property type="molecule type" value="Genomic_DNA"/>
</dbReference>
<dbReference type="InterPro" id="IPR030374">
    <property type="entry name" value="PABS"/>
</dbReference>
<dbReference type="EC" id="2.5.1.16" evidence="4"/>
<feature type="transmembrane region" description="Helical" evidence="4">
    <location>
        <begin position="100"/>
        <end position="123"/>
    </location>
</feature>
<feature type="transmembrane region" description="Helical" evidence="4">
    <location>
        <begin position="144"/>
        <end position="165"/>
    </location>
</feature>
<reference evidence="8" key="1">
    <citation type="journal article" date="2019" name="Int. J. Syst. Evol. Microbiol.">
        <title>The Global Catalogue of Microorganisms (GCM) 10K type strain sequencing project: providing services to taxonomists for standard genome sequencing and annotation.</title>
        <authorList>
            <consortium name="The Broad Institute Genomics Platform"/>
            <consortium name="The Broad Institute Genome Sequencing Center for Infectious Disease"/>
            <person name="Wu L."/>
            <person name="Ma J."/>
        </authorList>
    </citation>
    <scope>NUCLEOTIDE SEQUENCE [LARGE SCALE GENOMIC DNA]</scope>
    <source>
        <strain evidence="8">CCUG 36956</strain>
    </source>
</reference>